<name>A0ABX0SGC2_9ACTN</name>
<dbReference type="EMBL" id="JAAMOZ010000001">
    <property type="protein sequence ID" value="NIH57040.1"/>
    <property type="molecule type" value="Genomic_DNA"/>
</dbReference>
<protein>
    <recommendedName>
        <fullName evidence="3">YbaB/EbfC DNA-binding family protein</fullName>
    </recommendedName>
</protein>
<organism evidence="1 2">
    <name type="scientific">Brooklawnia cerclae</name>
    <dbReference type="NCBI Taxonomy" id="349934"/>
    <lineage>
        <taxon>Bacteria</taxon>
        <taxon>Bacillati</taxon>
        <taxon>Actinomycetota</taxon>
        <taxon>Actinomycetes</taxon>
        <taxon>Propionibacteriales</taxon>
        <taxon>Propionibacteriaceae</taxon>
        <taxon>Brooklawnia</taxon>
    </lineage>
</organism>
<reference evidence="1 2" key="1">
    <citation type="submission" date="2020-02" db="EMBL/GenBank/DDBJ databases">
        <title>Sequencing the genomes of 1000 actinobacteria strains.</title>
        <authorList>
            <person name="Klenk H.-P."/>
        </authorList>
    </citation>
    <scope>NUCLEOTIDE SEQUENCE [LARGE SCALE GENOMIC DNA]</scope>
    <source>
        <strain evidence="1 2">DSM 19609</strain>
    </source>
</reference>
<evidence type="ECO:0000313" key="1">
    <source>
        <dbReference type="EMBL" id="NIH57040.1"/>
    </source>
</evidence>
<comment type="caution">
    <text evidence="1">The sequence shown here is derived from an EMBL/GenBank/DDBJ whole genome shotgun (WGS) entry which is preliminary data.</text>
</comment>
<evidence type="ECO:0008006" key="3">
    <source>
        <dbReference type="Google" id="ProtNLM"/>
    </source>
</evidence>
<evidence type="ECO:0000313" key="2">
    <source>
        <dbReference type="Proteomes" id="UP000749311"/>
    </source>
</evidence>
<sequence length="263" mass="28116">MTHPAAGPDALIARWRAQASALADRSRALGEELARTQAVATDGLTQLKVSASGTLAAIGFADTHSSISAAQLSTSFLRVHEAATRLLWAGEGIDDGKLRSIRVVLASDAAGPGFPLHMSPVPDTTVTPPIFRPPADALGRVRRLNRTGPGGLPRRTSATREDYDTWMRGRLERIVRDGDLATTRARHVIGHADSPYVEIEVDARLAPSSIRFHAAALKTPSLQLADDAAAVYGEAVADARRQLDEVFRAVSSDGEQTSDDQDR</sequence>
<keyword evidence="2" id="KW-1185">Reference proteome</keyword>
<dbReference type="Proteomes" id="UP000749311">
    <property type="component" value="Unassembled WGS sequence"/>
</dbReference>
<gene>
    <name evidence="1" type="ORF">FB473_001685</name>
</gene>
<proteinExistence type="predicted"/>
<accession>A0ABX0SGC2</accession>
<dbReference type="RefSeq" id="WP_167166437.1">
    <property type="nucleotide sequence ID" value="NZ_BAAAOO010000011.1"/>
</dbReference>